<evidence type="ECO:0000313" key="3">
    <source>
        <dbReference type="Proteomes" id="UP000198635"/>
    </source>
</evidence>
<protein>
    <submittedName>
        <fullName evidence="2">CBS domain-containing protein</fullName>
    </submittedName>
</protein>
<dbReference type="SUPFAM" id="SSF54631">
    <property type="entry name" value="CBS-domain pair"/>
    <property type="match status" value="1"/>
</dbReference>
<organism evidence="2 3">
    <name type="scientific">Desulfomicrobium apsheronum</name>
    <dbReference type="NCBI Taxonomy" id="52560"/>
    <lineage>
        <taxon>Bacteria</taxon>
        <taxon>Pseudomonadati</taxon>
        <taxon>Thermodesulfobacteriota</taxon>
        <taxon>Desulfovibrionia</taxon>
        <taxon>Desulfovibrionales</taxon>
        <taxon>Desulfomicrobiaceae</taxon>
        <taxon>Desulfomicrobium</taxon>
    </lineage>
</organism>
<dbReference type="InterPro" id="IPR046342">
    <property type="entry name" value="CBS_dom_sf"/>
</dbReference>
<dbReference type="OrthoDB" id="5470806at2"/>
<proteinExistence type="predicted"/>
<dbReference type="STRING" id="52560.SAMN04488082_102240"/>
<feature type="domain" description="CBS" evidence="1">
    <location>
        <begin position="132"/>
        <end position="175"/>
    </location>
</feature>
<dbReference type="EMBL" id="FORX01000002">
    <property type="protein sequence ID" value="SFJ29732.1"/>
    <property type="molecule type" value="Genomic_DNA"/>
</dbReference>
<dbReference type="RefSeq" id="WP_092372705.1">
    <property type="nucleotide sequence ID" value="NZ_FORX01000002.1"/>
</dbReference>
<dbReference type="Pfam" id="PF00571">
    <property type="entry name" value="CBS"/>
    <property type="match status" value="1"/>
</dbReference>
<dbReference type="Gene3D" id="3.10.580.10">
    <property type="entry name" value="CBS-domain"/>
    <property type="match status" value="1"/>
</dbReference>
<sequence length="188" mass="21155">MVTETIVRDLMKPLVEFPRISQDATFGEAVAALDKARADFSAGRTKQFTLLVEGDRGRIIGKVSPMDVIQGLEPGYLKMIDSSGLRFKDVNYVVETMRQKARLWVKPFDDLCLSAITFKVKEFMRVPSESTRIKAEDSLDAAFHHFLSGRHDSLFVVDGDTVSGILAFSDVYREVSRRITEVCQMSPE</sequence>
<name>A0A1I3Q833_9BACT</name>
<dbReference type="AlphaFoldDB" id="A0A1I3Q833"/>
<gene>
    <name evidence="2" type="ORF">SAMN04488082_102240</name>
</gene>
<dbReference type="Proteomes" id="UP000198635">
    <property type="component" value="Unassembled WGS sequence"/>
</dbReference>
<evidence type="ECO:0000313" key="2">
    <source>
        <dbReference type="EMBL" id="SFJ29732.1"/>
    </source>
</evidence>
<dbReference type="InterPro" id="IPR000644">
    <property type="entry name" value="CBS_dom"/>
</dbReference>
<keyword evidence="3" id="KW-1185">Reference proteome</keyword>
<accession>A0A1I3Q833</accession>
<evidence type="ECO:0000259" key="1">
    <source>
        <dbReference type="Pfam" id="PF00571"/>
    </source>
</evidence>
<reference evidence="3" key="1">
    <citation type="submission" date="2016-10" db="EMBL/GenBank/DDBJ databases">
        <authorList>
            <person name="Varghese N."/>
            <person name="Submissions S."/>
        </authorList>
    </citation>
    <scope>NUCLEOTIDE SEQUENCE [LARGE SCALE GENOMIC DNA]</scope>
    <source>
        <strain evidence="3">DSM 5918</strain>
    </source>
</reference>